<dbReference type="Gene3D" id="3.30.565.10">
    <property type="entry name" value="Histidine kinase-like ATPase, C-terminal domain"/>
    <property type="match status" value="1"/>
</dbReference>
<dbReference type="InterPro" id="IPR003661">
    <property type="entry name" value="HisK_dim/P_dom"/>
</dbReference>
<dbReference type="SMART" id="SM00387">
    <property type="entry name" value="HATPase_c"/>
    <property type="match status" value="1"/>
</dbReference>
<dbReference type="CDD" id="cd17546">
    <property type="entry name" value="REC_hyHK_CKI1_RcsC-like"/>
    <property type="match status" value="1"/>
</dbReference>
<feature type="modified residue" description="Phosphohistidine" evidence="13">
    <location>
        <position position="745"/>
    </location>
</feature>
<evidence type="ECO:0000256" key="15">
    <source>
        <dbReference type="SAM" id="Phobius"/>
    </source>
</evidence>
<dbReference type="Pfam" id="PF00512">
    <property type="entry name" value="HisKA"/>
    <property type="match status" value="1"/>
</dbReference>
<evidence type="ECO:0000256" key="7">
    <source>
        <dbReference type="ARBA" id="ARBA00022679"/>
    </source>
</evidence>
<dbReference type="PROSITE" id="PS50109">
    <property type="entry name" value="HIS_KIN"/>
    <property type="match status" value="1"/>
</dbReference>
<dbReference type="Pfam" id="PF00072">
    <property type="entry name" value="Response_reg"/>
    <property type="match status" value="1"/>
</dbReference>
<dbReference type="Proteomes" id="UP000191680">
    <property type="component" value="Unassembled WGS sequence"/>
</dbReference>
<feature type="transmembrane region" description="Helical" evidence="15">
    <location>
        <begin position="7"/>
        <end position="30"/>
    </location>
</feature>
<dbReference type="RefSeq" id="WP_080317972.1">
    <property type="nucleotide sequence ID" value="NZ_MTBC01000001.1"/>
</dbReference>
<comment type="subcellular location">
    <subcellularLocation>
        <location evidence="2">Cell inner membrane</location>
        <topology evidence="2">Multi-pass membrane protein</topology>
    </subcellularLocation>
</comment>
<feature type="modified residue" description="4-aspartylphosphate" evidence="14">
    <location>
        <position position="605"/>
    </location>
</feature>
<keyword evidence="12 15" id="KW-0472">Membrane</keyword>
<dbReference type="PROSITE" id="PS50894">
    <property type="entry name" value="HPT"/>
    <property type="match status" value="1"/>
</dbReference>
<dbReference type="CDD" id="cd00082">
    <property type="entry name" value="HisKA"/>
    <property type="match status" value="1"/>
</dbReference>
<dbReference type="InterPro" id="IPR036641">
    <property type="entry name" value="HPT_dom_sf"/>
</dbReference>
<evidence type="ECO:0000256" key="13">
    <source>
        <dbReference type="PROSITE-ProRule" id="PRU00110"/>
    </source>
</evidence>
<organism evidence="19 20">
    <name type="scientific">Croceivirga radicis</name>
    <dbReference type="NCBI Taxonomy" id="1929488"/>
    <lineage>
        <taxon>Bacteria</taxon>
        <taxon>Pseudomonadati</taxon>
        <taxon>Bacteroidota</taxon>
        <taxon>Flavobacteriia</taxon>
        <taxon>Flavobacteriales</taxon>
        <taxon>Flavobacteriaceae</taxon>
        <taxon>Croceivirga</taxon>
    </lineage>
</organism>
<dbReference type="InterPro" id="IPR001789">
    <property type="entry name" value="Sig_transdc_resp-reg_receiver"/>
</dbReference>
<dbReference type="EC" id="2.7.13.3" evidence="3"/>
<dbReference type="PANTHER" id="PTHR43047">
    <property type="entry name" value="TWO-COMPONENT HISTIDINE PROTEIN KINASE"/>
    <property type="match status" value="1"/>
</dbReference>
<dbReference type="OrthoDB" id="1046984at2"/>
<evidence type="ECO:0000256" key="8">
    <source>
        <dbReference type="ARBA" id="ARBA00022692"/>
    </source>
</evidence>
<dbReference type="GO" id="GO:0005886">
    <property type="term" value="C:plasma membrane"/>
    <property type="evidence" value="ECO:0007669"/>
    <property type="project" value="UniProtKB-SubCell"/>
</dbReference>
<evidence type="ECO:0000256" key="10">
    <source>
        <dbReference type="ARBA" id="ARBA00022840"/>
    </source>
</evidence>
<name>A0A1V6LWC0_9FLAO</name>
<dbReference type="PRINTS" id="PR00344">
    <property type="entry name" value="BCTRLSENSOR"/>
</dbReference>
<dbReference type="InterPro" id="IPR003594">
    <property type="entry name" value="HATPase_dom"/>
</dbReference>
<feature type="domain" description="HPt" evidence="18">
    <location>
        <begin position="706"/>
        <end position="795"/>
    </location>
</feature>
<dbReference type="InterPro" id="IPR005467">
    <property type="entry name" value="His_kinase_dom"/>
</dbReference>
<dbReference type="PANTHER" id="PTHR43047:SF72">
    <property type="entry name" value="OSMOSENSING HISTIDINE PROTEIN KINASE SLN1"/>
    <property type="match status" value="1"/>
</dbReference>
<keyword evidence="8 15" id="KW-0812">Transmembrane</keyword>
<evidence type="ECO:0000256" key="12">
    <source>
        <dbReference type="ARBA" id="ARBA00023136"/>
    </source>
</evidence>
<evidence type="ECO:0000313" key="19">
    <source>
        <dbReference type="EMBL" id="OQD44480.1"/>
    </source>
</evidence>
<accession>A0A1V6LWC0</accession>
<dbReference type="PROSITE" id="PS50110">
    <property type="entry name" value="RESPONSE_REGULATORY"/>
    <property type="match status" value="1"/>
</dbReference>
<dbReference type="GO" id="GO:0000155">
    <property type="term" value="F:phosphorelay sensor kinase activity"/>
    <property type="evidence" value="ECO:0007669"/>
    <property type="project" value="InterPro"/>
</dbReference>
<dbReference type="InterPro" id="IPR008207">
    <property type="entry name" value="Sig_transdc_His_kin_Hpt_dom"/>
</dbReference>
<evidence type="ECO:0000256" key="6">
    <source>
        <dbReference type="ARBA" id="ARBA00022553"/>
    </source>
</evidence>
<dbReference type="SMART" id="SM00388">
    <property type="entry name" value="HisKA"/>
    <property type="match status" value="1"/>
</dbReference>
<evidence type="ECO:0000256" key="4">
    <source>
        <dbReference type="ARBA" id="ARBA00022475"/>
    </source>
</evidence>
<keyword evidence="10" id="KW-0067">ATP-binding</keyword>
<keyword evidence="9" id="KW-0418">Kinase</keyword>
<dbReference type="SUPFAM" id="SSF47384">
    <property type="entry name" value="Homodimeric domain of signal transducing histidine kinase"/>
    <property type="match status" value="1"/>
</dbReference>
<dbReference type="InterPro" id="IPR004358">
    <property type="entry name" value="Sig_transdc_His_kin-like_C"/>
</dbReference>
<feature type="domain" description="Response regulatory" evidence="17">
    <location>
        <begin position="557"/>
        <end position="672"/>
    </location>
</feature>
<dbReference type="InterPro" id="IPR036097">
    <property type="entry name" value="HisK_dim/P_sf"/>
</dbReference>
<reference evidence="19 20" key="1">
    <citation type="submission" date="2016-12" db="EMBL/GenBank/DDBJ databases">
        <authorList>
            <person name="Song W.-J."/>
            <person name="Kurnit D.M."/>
        </authorList>
    </citation>
    <scope>NUCLEOTIDE SEQUENCE [LARGE SCALE GENOMIC DNA]</scope>
    <source>
        <strain evidence="19 20">HSG9</strain>
    </source>
</reference>
<keyword evidence="20" id="KW-1185">Reference proteome</keyword>
<dbReference type="Pfam" id="PF02518">
    <property type="entry name" value="HATPase_c"/>
    <property type="match status" value="1"/>
</dbReference>
<evidence type="ECO:0000256" key="3">
    <source>
        <dbReference type="ARBA" id="ARBA00012438"/>
    </source>
</evidence>
<evidence type="ECO:0000259" key="17">
    <source>
        <dbReference type="PROSITE" id="PS50110"/>
    </source>
</evidence>
<evidence type="ECO:0000256" key="5">
    <source>
        <dbReference type="ARBA" id="ARBA00022519"/>
    </source>
</evidence>
<keyword evidence="6 14" id="KW-0597">Phosphoprotein</keyword>
<keyword evidence="7" id="KW-0808">Transferase</keyword>
<dbReference type="SUPFAM" id="SSF47226">
    <property type="entry name" value="Histidine-containing phosphotransfer domain, HPT domain"/>
    <property type="match status" value="1"/>
</dbReference>
<dbReference type="GO" id="GO:0009927">
    <property type="term" value="F:histidine phosphotransfer kinase activity"/>
    <property type="evidence" value="ECO:0007669"/>
    <property type="project" value="TreeGrafter"/>
</dbReference>
<sequence>MKKKKNFIFKIVFSYLLLAALTLWAGWFFYLELDNILPKKEELSPKESQLLLINKLTNSIYEAESLSKLALQNNNSSQFVKYAVKVDSILLEIGELKNQMENAKRTTILDSLSGLLKQKVLNNNQLRKLDKENIATQSIDSLLQKIKTVEANVGTITPRALVPNFDQLPKKTQQSVIDYAEILNKNAKREQTVEQERRLIDSVLIATQNLLLQTKIKQQNQNRQIASKELQILRMDLEISQKLTNLTSTLEQEVLLQATQANVNQSLALKKSTNNIKWLGLIAIVIILLSIYFISRDFRKVQRLSWQLDQANTYTKQLLQAREQLIKTVSHDMRSPLGLIKGYAELLPEANNATESQKYINNIQLAASQVNQLANDLLDFSKLEAGKLQLTPTQFVPAQLITSAAQSLRPTNSSIALIIDLAPELNNTFKTDPFRFRQVLNNLISNAFKFTKEGHVKVSGRLEDNFIVVNIADTGTGIPNTLQNTIFNEFTQAESTAKSQGYGLGLTIAKKITELLNGSINFTSVENIGTTFVVKIPVETVNTLNLPTTLPTTRKAKVIIIDDDPYLLELTTTFFKQLQIDFLAYNDFEKVPDIANMEYDLVITDMQMPNYTGFEVLDRFKNTFKHYKGQPIIAMTGDMGLTKGDCTQAGFTDLIHKPFSKDMLVQMLKTYLGYETVIENTNQETVPEFETFNPEKLVGFLDPKEVNIKLKENLLTFYEETLKNSSIINKALLKRDSVTIRETAHRMLPMFRLLEIKDVISFLEELESNGNTIYQNELNHKLQQTLNEIKDYLQV</sequence>
<dbReference type="Gene3D" id="3.40.50.2300">
    <property type="match status" value="1"/>
</dbReference>
<dbReference type="AlphaFoldDB" id="A0A1V6LWC0"/>
<comment type="catalytic activity">
    <reaction evidence="1">
        <text>ATP + protein L-histidine = ADP + protein N-phospho-L-histidine.</text>
        <dbReference type="EC" id="2.7.13.3"/>
    </reaction>
</comment>
<proteinExistence type="predicted"/>
<evidence type="ECO:0000256" key="9">
    <source>
        <dbReference type="ARBA" id="ARBA00022777"/>
    </source>
</evidence>
<dbReference type="SMART" id="SM00448">
    <property type="entry name" value="REC"/>
    <property type="match status" value="1"/>
</dbReference>
<dbReference type="InterPro" id="IPR036890">
    <property type="entry name" value="HATPase_C_sf"/>
</dbReference>
<gene>
    <name evidence="19" type="ORF">BUL40_02715</name>
</gene>
<dbReference type="EMBL" id="MTBC01000001">
    <property type="protein sequence ID" value="OQD44480.1"/>
    <property type="molecule type" value="Genomic_DNA"/>
</dbReference>
<keyword evidence="5" id="KW-0997">Cell inner membrane</keyword>
<keyword evidence="4" id="KW-1003">Cell membrane</keyword>
<keyword evidence="10" id="KW-0547">Nucleotide-binding</keyword>
<dbReference type="SUPFAM" id="SSF55874">
    <property type="entry name" value="ATPase domain of HSP90 chaperone/DNA topoisomerase II/histidine kinase"/>
    <property type="match status" value="1"/>
</dbReference>
<evidence type="ECO:0000256" key="1">
    <source>
        <dbReference type="ARBA" id="ARBA00000085"/>
    </source>
</evidence>
<evidence type="ECO:0000256" key="2">
    <source>
        <dbReference type="ARBA" id="ARBA00004429"/>
    </source>
</evidence>
<dbReference type="Gene3D" id="1.10.287.130">
    <property type="match status" value="1"/>
</dbReference>
<evidence type="ECO:0000259" key="16">
    <source>
        <dbReference type="PROSITE" id="PS50109"/>
    </source>
</evidence>
<dbReference type="SUPFAM" id="SSF52172">
    <property type="entry name" value="CheY-like"/>
    <property type="match status" value="1"/>
</dbReference>
<feature type="domain" description="Histidine kinase" evidence="16">
    <location>
        <begin position="328"/>
        <end position="540"/>
    </location>
</feature>
<dbReference type="InterPro" id="IPR011006">
    <property type="entry name" value="CheY-like_superfamily"/>
</dbReference>
<protein>
    <recommendedName>
        <fullName evidence="3">histidine kinase</fullName>
        <ecNumber evidence="3">2.7.13.3</ecNumber>
    </recommendedName>
</protein>
<comment type="caution">
    <text evidence="19">The sequence shown here is derived from an EMBL/GenBank/DDBJ whole genome shotgun (WGS) entry which is preliminary data.</text>
</comment>
<evidence type="ECO:0000256" key="14">
    <source>
        <dbReference type="PROSITE-ProRule" id="PRU00169"/>
    </source>
</evidence>
<evidence type="ECO:0000259" key="18">
    <source>
        <dbReference type="PROSITE" id="PS50894"/>
    </source>
</evidence>
<evidence type="ECO:0000313" key="20">
    <source>
        <dbReference type="Proteomes" id="UP000191680"/>
    </source>
</evidence>
<evidence type="ECO:0000256" key="11">
    <source>
        <dbReference type="ARBA" id="ARBA00022989"/>
    </source>
</evidence>
<keyword evidence="11 15" id="KW-1133">Transmembrane helix</keyword>